<dbReference type="Pfam" id="PF09842">
    <property type="entry name" value="DUF2069"/>
    <property type="match status" value="1"/>
</dbReference>
<dbReference type="EMBL" id="SLWY01000010">
    <property type="protein sequence ID" value="TCO81088.1"/>
    <property type="molecule type" value="Genomic_DNA"/>
</dbReference>
<dbReference type="Proteomes" id="UP000295765">
    <property type="component" value="Unassembled WGS sequence"/>
</dbReference>
<dbReference type="AlphaFoldDB" id="A0A4R2LDZ9"/>
<keyword evidence="1" id="KW-1133">Transmembrane helix</keyword>
<feature type="transmembrane region" description="Helical" evidence="1">
    <location>
        <begin position="7"/>
        <end position="26"/>
    </location>
</feature>
<evidence type="ECO:0000256" key="1">
    <source>
        <dbReference type="SAM" id="Phobius"/>
    </source>
</evidence>
<dbReference type="InterPro" id="IPR018643">
    <property type="entry name" value="DUF2069_membrane"/>
</dbReference>
<gene>
    <name evidence="2" type="ORF">EV699_110113</name>
</gene>
<keyword evidence="1" id="KW-0472">Membrane</keyword>
<evidence type="ECO:0000313" key="2">
    <source>
        <dbReference type="EMBL" id="TCO81088.1"/>
    </source>
</evidence>
<keyword evidence="1" id="KW-0812">Transmembrane</keyword>
<accession>A0A4R2LDZ9</accession>
<feature type="transmembrane region" description="Helical" evidence="1">
    <location>
        <begin position="88"/>
        <end position="107"/>
    </location>
</feature>
<keyword evidence="3" id="KW-1185">Reference proteome</keyword>
<reference evidence="2 3" key="1">
    <citation type="submission" date="2019-03" db="EMBL/GenBank/DDBJ databases">
        <title>Genomic Encyclopedia of Type Strains, Phase IV (KMG-IV): sequencing the most valuable type-strain genomes for metagenomic binning, comparative biology and taxonomic classification.</title>
        <authorList>
            <person name="Goeker M."/>
        </authorList>
    </citation>
    <scope>NUCLEOTIDE SEQUENCE [LARGE SCALE GENOMIC DNA]</scope>
    <source>
        <strain evidence="2 3">DSM 25287</strain>
    </source>
</reference>
<protein>
    <submittedName>
        <fullName evidence="2">Putative membrane protein</fullName>
    </submittedName>
</protein>
<organism evidence="2 3">
    <name type="scientific">Plasticicumulans lactativorans</name>
    <dbReference type="NCBI Taxonomy" id="1133106"/>
    <lineage>
        <taxon>Bacteria</taxon>
        <taxon>Pseudomonadati</taxon>
        <taxon>Pseudomonadota</taxon>
        <taxon>Gammaproteobacteria</taxon>
        <taxon>Candidatus Competibacteraceae</taxon>
        <taxon>Plasticicumulans</taxon>
    </lineage>
</organism>
<comment type="caution">
    <text evidence="2">The sequence shown here is derived from an EMBL/GenBank/DDBJ whole genome shotgun (WGS) entry which is preliminary data.</text>
</comment>
<evidence type="ECO:0000313" key="3">
    <source>
        <dbReference type="Proteomes" id="UP000295765"/>
    </source>
</evidence>
<name>A0A4R2LDZ9_9GAMM</name>
<feature type="transmembrane region" description="Helical" evidence="1">
    <location>
        <begin position="32"/>
        <end position="50"/>
    </location>
</feature>
<dbReference type="OrthoDB" id="5569826at2"/>
<sequence length="123" mass="13588">MIPAARWLVLTAWFGLFAFWFARIVWLAPNPLYPVVFLLLLEVGPLLFPLRGLLHGRPYTHAWTAFLALYYVVLAIDDLAGGATDRRLGALALALALALFVGCVVYARLRGRALKRLADGSPP</sequence>
<proteinExistence type="predicted"/>
<feature type="transmembrane region" description="Helical" evidence="1">
    <location>
        <begin position="62"/>
        <end position="82"/>
    </location>
</feature>
<dbReference type="RefSeq" id="WP_132542307.1">
    <property type="nucleotide sequence ID" value="NZ_SLWY01000010.1"/>
</dbReference>